<reference evidence="8" key="2">
    <citation type="submission" date="2010-04" db="EMBL/GenBank/DDBJ databases">
        <authorList>
            <person name="Buell R."/>
            <person name="Hamilton J."/>
            <person name="Hostetler J."/>
        </authorList>
    </citation>
    <scope>NUCLEOTIDE SEQUENCE [LARGE SCALE GENOMIC DNA]</scope>
    <source>
        <strain evidence="8">DAOM:BR144</strain>
    </source>
</reference>
<evidence type="ECO:0000259" key="6">
    <source>
        <dbReference type="PROSITE" id="PS50865"/>
    </source>
</evidence>
<reference evidence="8" key="1">
    <citation type="journal article" date="2010" name="Genome Biol.">
        <title>Genome sequence of the necrotrophic plant pathogen Pythium ultimum reveals original pathogenicity mechanisms and effector repertoire.</title>
        <authorList>
            <person name="Levesque C.A."/>
            <person name="Brouwer H."/>
            <person name="Cano L."/>
            <person name="Hamilton J.P."/>
            <person name="Holt C."/>
            <person name="Huitema E."/>
            <person name="Raffaele S."/>
            <person name="Robideau G.P."/>
            <person name="Thines M."/>
            <person name="Win J."/>
            <person name="Zerillo M.M."/>
            <person name="Beakes G.W."/>
            <person name="Boore J.L."/>
            <person name="Busam D."/>
            <person name="Dumas B."/>
            <person name="Ferriera S."/>
            <person name="Fuerstenberg S.I."/>
            <person name="Gachon C.M."/>
            <person name="Gaulin E."/>
            <person name="Govers F."/>
            <person name="Grenville-Briggs L."/>
            <person name="Horner N."/>
            <person name="Hostetler J."/>
            <person name="Jiang R.H."/>
            <person name="Johnson J."/>
            <person name="Krajaejun T."/>
            <person name="Lin H."/>
            <person name="Meijer H.J."/>
            <person name="Moore B."/>
            <person name="Morris P."/>
            <person name="Phuntmart V."/>
            <person name="Puiu D."/>
            <person name="Shetty J."/>
            <person name="Stajich J.E."/>
            <person name="Tripathy S."/>
            <person name="Wawra S."/>
            <person name="van West P."/>
            <person name="Whitty B.R."/>
            <person name="Coutinho P.M."/>
            <person name="Henrissat B."/>
            <person name="Martin F."/>
            <person name="Thomas P.D."/>
            <person name="Tyler B.M."/>
            <person name="De Vries R.P."/>
            <person name="Kamoun S."/>
            <person name="Yandell M."/>
            <person name="Tisserat N."/>
            <person name="Buell C.R."/>
        </authorList>
    </citation>
    <scope>NUCLEOTIDE SEQUENCE</scope>
    <source>
        <strain evidence="8">DAOM:BR144</strain>
    </source>
</reference>
<proteinExistence type="predicted"/>
<dbReference type="OMA" id="PSHRPEC"/>
<dbReference type="PROSITE" id="PS01360">
    <property type="entry name" value="ZF_MYND_1"/>
    <property type="match status" value="1"/>
</dbReference>
<dbReference type="EnsemblProtists" id="PYU1_T002629">
    <property type="protein sequence ID" value="PYU1_T002629"/>
    <property type="gene ID" value="PYU1_G002626"/>
</dbReference>
<evidence type="ECO:0000256" key="1">
    <source>
        <dbReference type="ARBA" id="ARBA00022723"/>
    </source>
</evidence>
<accession>K3WCD8</accession>
<dbReference type="PROSITE" id="PS50865">
    <property type="entry name" value="ZF_MYND_2"/>
    <property type="match status" value="1"/>
</dbReference>
<evidence type="ECO:0000256" key="5">
    <source>
        <dbReference type="SAM" id="MobiDB-lite"/>
    </source>
</evidence>
<name>K3WCD8_GLOUD</name>
<dbReference type="eggNOG" id="ENOG502RTQS">
    <property type="taxonomic scope" value="Eukaryota"/>
</dbReference>
<dbReference type="InParanoid" id="K3WCD8"/>
<dbReference type="HOGENOM" id="CLU_048825_0_0_1"/>
<feature type="region of interest" description="Disordered" evidence="5">
    <location>
        <begin position="103"/>
        <end position="143"/>
    </location>
</feature>
<feature type="region of interest" description="Disordered" evidence="5">
    <location>
        <begin position="257"/>
        <end position="291"/>
    </location>
</feature>
<dbReference type="Pfam" id="PF01753">
    <property type="entry name" value="zf-MYND"/>
    <property type="match status" value="1"/>
</dbReference>
<organism evidence="7 8">
    <name type="scientific">Globisporangium ultimum (strain ATCC 200006 / CBS 805.95 / DAOM BR144)</name>
    <name type="common">Pythium ultimum</name>
    <dbReference type="NCBI Taxonomy" id="431595"/>
    <lineage>
        <taxon>Eukaryota</taxon>
        <taxon>Sar</taxon>
        <taxon>Stramenopiles</taxon>
        <taxon>Oomycota</taxon>
        <taxon>Peronosporomycetes</taxon>
        <taxon>Pythiales</taxon>
        <taxon>Pythiaceae</taxon>
        <taxon>Globisporangium</taxon>
    </lineage>
</organism>
<dbReference type="AlphaFoldDB" id="K3WCD8"/>
<keyword evidence="2 4" id="KW-0863">Zinc-finger</keyword>
<keyword evidence="3" id="KW-0862">Zinc</keyword>
<evidence type="ECO:0000256" key="4">
    <source>
        <dbReference type="PROSITE-ProRule" id="PRU00134"/>
    </source>
</evidence>
<keyword evidence="1" id="KW-0479">Metal-binding</keyword>
<dbReference type="GO" id="GO:0008270">
    <property type="term" value="F:zinc ion binding"/>
    <property type="evidence" value="ECO:0007669"/>
    <property type="project" value="UniProtKB-KW"/>
</dbReference>
<feature type="compositionally biased region" description="Basic residues" evidence="5">
    <location>
        <begin position="113"/>
        <end position="128"/>
    </location>
</feature>
<evidence type="ECO:0000313" key="8">
    <source>
        <dbReference type="Proteomes" id="UP000019132"/>
    </source>
</evidence>
<protein>
    <recommendedName>
        <fullName evidence="6">MYND-type domain-containing protein</fullName>
    </recommendedName>
</protein>
<reference evidence="7" key="3">
    <citation type="submission" date="2014-11" db="UniProtKB">
        <authorList>
            <consortium name="EnsemblProtists"/>
        </authorList>
    </citation>
    <scope>IDENTIFICATION</scope>
    <source>
        <strain evidence="7">DAOM BR144</strain>
    </source>
</reference>
<dbReference type="SUPFAM" id="SSF144232">
    <property type="entry name" value="HIT/MYND zinc finger-like"/>
    <property type="match status" value="1"/>
</dbReference>
<keyword evidence="8" id="KW-1185">Reference proteome</keyword>
<dbReference type="Gene3D" id="6.10.140.2220">
    <property type="match status" value="1"/>
</dbReference>
<feature type="domain" description="MYND-type" evidence="6">
    <location>
        <begin position="8"/>
        <end position="45"/>
    </location>
</feature>
<dbReference type="VEuPathDB" id="FungiDB:PYU1_G002626"/>
<evidence type="ECO:0000256" key="2">
    <source>
        <dbReference type="ARBA" id="ARBA00022771"/>
    </source>
</evidence>
<dbReference type="Proteomes" id="UP000019132">
    <property type="component" value="Unassembled WGS sequence"/>
</dbReference>
<evidence type="ECO:0000313" key="7">
    <source>
        <dbReference type="EnsemblProtists" id="PYU1_T002629"/>
    </source>
</evidence>
<dbReference type="InterPro" id="IPR002893">
    <property type="entry name" value="Znf_MYND"/>
</dbReference>
<sequence length="458" mass="50694">MKEESRVCLHCGARGVKSRCGACKRVYFCDRECQKRVWAAHRPKCMAVAAAASAEPVPKDATPACTEAVETAAAHAKKTASPKTVTLVAEPVQVLELPAATCDHEDTTSSANAKKKKKKHGKKKKRSNSMHAPASAQMAPLKNRSLSLSVRKHIMWGDVTAREFARFPGGGGAVPYDGTWALGLGAPVADVQLGSVLDVEELRAQELKSRIQGLPKSKRSHVREGETRQFDYCRGIDNPLFSRLSERERKQVFMEIDAKNHPHNDEDEPQQHHSKRKSSISSSPPKHNHHSLRKLSMYSDGAGSENDDVVDTPDFACVSIEQLDEFAKIRDSREVACGCSCGDLVKKVAKMNVKRLHAFLLDRDIEVAVHTKPELMALAKAIAMKEKNCSNTKECECAKNGVECHSNVCDGCVGDCWNPFKSYMYNKKEVVQYRKEQLAKWKETNGLEESHSQSISVV</sequence>
<evidence type="ECO:0000256" key="3">
    <source>
        <dbReference type="ARBA" id="ARBA00022833"/>
    </source>
</evidence>